<sequence>MPNSATETAAAPHAVAVPDSPVNVIVRLLKHIAERLDDVGERVSLACGVASVELEVLESFDLGDDLNDRRKALGDDLLEIEIALHGLNEVVDLINELTS</sequence>
<gene>
    <name evidence="1" type="ORF">IQ16_02934</name>
</gene>
<evidence type="ECO:0000313" key="1">
    <source>
        <dbReference type="EMBL" id="TWI71315.1"/>
    </source>
</evidence>
<comment type="caution">
    <text evidence="1">The sequence shown here is derived from an EMBL/GenBank/DDBJ whole genome shotgun (WGS) entry which is preliminary data.</text>
</comment>
<organism evidence="1 2">
    <name type="scientific">Bradyrhizobium huanghuaihaiense</name>
    <dbReference type="NCBI Taxonomy" id="990078"/>
    <lineage>
        <taxon>Bacteria</taxon>
        <taxon>Pseudomonadati</taxon>
        <taxon>Pseudomonadota</taxon>
        <taxon>Alphaproteobacteria</taxon>
        <taxon>Hyphomicrobiales</taxon>
        <taxon>Nitrobacteraceae</taxon>
        <taxon>Bradyrhizobium</taxon>
    </lineage>
</organism>
<name>A0A562RQE3_9BRAD</name>
<protein>
    <submittedName>
        <fullName evidence="1">Uncharacterized protein</fullName>
    </submittedName>
</protein>
<accession>A0A562RQE3</accession>
<dbReference type="EMBL" id="VLLA01000006">
    <property type="protein sequence ID" value="TWI71315.1"/>
    <property type="molecule type" value="Genomic_DNA"/>
</dbReference>
<keyword evidence="2" id="KW-1185">Reference proteome</keyword>
<evidence type="ECO:0000313" key="2">
    <source>
        <dbReference type="Proteomes" id="UP000316291"/>
    </source>
</evidence>
<dbReference type="AlphaFoldDB" id="A0A562RQE3"/>
<dbReference type="Proteomes" id="UP000316291">
    <property type="component" value="Unassembled WGS sequence"/>
</dbReference>
<proteinExistence type="predicted"/>
<dbReference type="RefSeq" id="WP_145831576.1">
    <property type="nucleotide sequence ID" value="NZ_VLLA01000006.1"/>
</dbReference>
<reference evidence="1 2" key="1">
    <citation type="journal article" date="2015" name="Stand. Genomic Sci.">
        <title>Genomic Encyclopedia of Bacterial and Archaeal Type Strains, Phase III: the genomes of soil and plant-associated and newly described type strains.</title>
        <authorList>
            <person name="Whitman W.B."/>
            <person name="Woyke T."/>
            <person name="Klenk H.P."/>
            <person name="Zhou Y."/>
            <person name="Lilburn T.G."/>
            <person name="Beck B.J."/>
            <person name="De Vos P."/>
            <person name="Vandamme P."/>
            <person name="Eisen J.A."/>
            <person name="Garrity G."/>
            <person name="Hugenholtz P."/>
            <person name="Kyrpides N.C."/>
        </authorList>
    </citation>
    <scope>NUCLEOTIDE SEQUENCE [LARGE SCALE GENOMIC DNA]</scope>
    <source>
        <strain evidence="1 2">CGMCC 1.10948</strain>
    </source>
</reference>
<dbReference type="OrthoDB" id="9867164at2"/>